<accession>A0ACC0FML9</accession>
<keyword evidence="2" id="KW-1185">Reference proteome</keyword>
<dbReference type="EMBL" id="CM045771">
    <property type="protein sequence ID" value="KAI7990005.1"/>
    <property type="molecule type" value="Genomic_DNA"/>
</dbReference>
<gene>
    <name evidence="1" type="ORF">LOK49_LG13G02278</name>
</gene>
<proteinExistence type="predicted"/>
<protein>
    <submittedName>
        <fullName evidence="1">Uncharacterized protein</fullName>
    </submittedName>
</protein>
<sequence>MESVFRRLETTSSTLLVPVCPGTGQYAALVSPSSSSPDDISSISSGTSFGTLCLVMKSFSMLMFSSFIETNCSERIPLLALTEYVSDPRRITALTRGNYLSAAAIIGHDGSVWAQSSSFLQFKPEEIAAIMTDFAAPGSLAPTGLYLGGTKYMVIQGEQGAVTRGKKLLFCEAEAFSPS</sequence>
<name>A0ACC0FML9_9ERIC</name>
<evidence type="ECO:0000313" key="2">
    <source>
        <dbReference type="Proteomes" id="UP001060215"/>
    </source>
</evidence>
<dbReference type="Proteomes" id="UP001060215">
    <property type="component" value="Chromosome 14"/>
</dbReference>
<evidence type="ECO:0000313" key="1">
    <source>
        <dbReference type="EMBL" id="KAI7990005.1"/>
    </source>
</evidence>
<reference evidence="1 2" key="1">
    <citation type="journal article" date="2022" name="Plant J.">
        <title>Chromosome-level genome of Camellia lanceoleosa provides a valuable resource for understanding genome evolution and self-incompatibility.</title>
        <authorList>
            <person name="Gong W."/>
            <person name="Xiao S."/>
            <person name="Wang L."/>
            <person name="Liao Z."/>
            <person name="Chang Y."/>
            <person name="Mo W."/>
            <person name="Hu G."/>
            <person name="Li W."/>
            <person name="Zhao G."/>
            <person name="Zhu H."/>
            <person name="Hu X."/>
            <person name="Ji K."/>
            <person name="Xiang X."/>
            <person name="Song Q."/>
            <person name="Yuan D."/>
            <person name="Jin S."/>
            <person name="Zhang L."/>
        </authorList>
    </citation>
    <scope>NUCLEOTIDE SEQUENCE [LARGE SCALE GENOMIC DNA]</scope>
    <source>
        <strain evidence="1">SQ_2022a</strain>
    </source>
</reference>
<organism evidence="1 2">
    <name type="scientific">Camellia lanceoleosa</name>
    <dbReference type="NCBI Taxonomy" id="1840588"/>
    <lineage>
        <taxon>Eukaryota</taxon>
        <taxon>Viridiplantae</taxon>
        <taxon>Streptophyta</taxon>
        <taxon>Embryophyta</taxon>
        <taxon>Tracheophyta</taxon>
        <taxon>Spermatophyta</taxon>
        <taxon>Magnoliopsida</taxon>
        <taxon>eudicotyledons</taxon>
        <taxon>Gunneridae</taxon>
        <taxon>Pentapetalae</taxon>
        <taxon>asterids</taxon>
        <taxon>Ericales</taxon>
        <taxon>Theaceae</taxon>
        <taxon>Camellia</taxon>
    </lineage>
</organism>
<comment type="caution">
    <text evidence="1">The sequence shown here is derived from an EMBL/GenBank/DDBJ whole genome shotgun (WGS) entry which is preliminary data.</text>
</comment>